<feature type="signal peptide" evidence="1">
    <location>
        <begin position="1"/>
        <end position="18"/>
    </location>
</feature>
<keyword evidence="3" id="KW-1185">Reference proteome</keyword>
<protein>
    <submittedName>
        <fullName evidence="2">Uncharacterized protein</fullName>
    </submittedName>
</protein>
<reference evidence="2" key="1">
    <citation type="submission" date="2023-06" db="EMBL/GenBank/DDBJ databases">
        <authorList>
            <person name="Noh H."/>
        </authorList>
    </citation>
    <scope>NUCLEOTIDE SEQUENCE</scope>
    <source>
        <strain evidence="2">DUCC20226</strain>
    </source>
</reference>
<gene>
    <name evidence="2" type="ORF">N8I77_012197</name>
</gene>
<accession>A0AAD9S574</accession>
<dbReference type="EMBL" id="JAUJFL010000008">
    <property type="protein sequence ID" value="KAK2598810.1"/>
    <property type="molecule type" value="Genomic_DNA"/>
</dbReference>
<dbReference type="AlphaFoldDB" id="A0AAD9S574"/>
<proteinExistence type="predicted"/>
<organism evidence="2 3">
    <name type="scientific">Phomopsis amygdali</name>
    <name type="common">Fusicoccum amygdali</name>
    <dbReference type="NCBI Taxonomy" id="1214568"/>
    <lineage>
        <taxon>Eukaryota</taxon>
        <taxon>Fungi</taxon>
        <taxon>Dikarya</taxon>
        <taxon>Ascomycota</taxon>
        <taxon>Pezizomycotina</taxon>
        <taxon>Sordariomycetes</taxon>
        <taxon>Sordariomycetidae</taxon>
        <taxon>Diaporthales</taxon>
        <taxon>Diaporthaceae</taxon>
        <taxon>Diaporthe</taxon>
    </lineage>
</organism>
<evidence type="ECO:0000313" key="2">
    <source>
        <dbReference type="EMBL" id="KAK2598810.1"/>
    </source>
</evidence>
<comment type="caution">
    <text evidence="2">The sequence shown here is derived from an EMBL/GenBank/DDBJ whole genome shotgun (WGS) entry which is preliminary data.</text>
</comment>
<sequence length="327" mass="36812">MTQASYLSALLVVPFVAGSVLDTRQDNATTIPSKVESGIQTECKTCPYSLCTNQVAYLYDTEITLTCWTYGDNIVDSNIWLKTTDGCYVTQWDIIEYAGDYTNTPGFPYCGDIAKTYTTGPSATVYYTECNIIPETVERQDRIKMYKTEVDLTLTCYTDDGDAILGNSRWFKTLSNCYVPEAQIEYVDNGLDNCGPIPFMETKMRDPDPEPTPEVAAFPAPSVQAREKDRPKETWKRWLYLTQIGDDSADCTSEASSTSAVEQELPFGNYIIVQCATYGAAPEQDQIYLLTDDFCWVNDTLTDPQLIDDEIRSQRYPNCIDFVDTEV</sequence>
<feature type="chain" id="PRO_5042236555" evidence="1">
    <location>
        <begin position="19"/>
        <end position="327"/>
    </location>
</feature>
<name>A0AAD9S574_PHOAM</name>
<keyword evidence="1" id="KW-0732">Signal</keyword>
<evidence type="ECO:0000313" key="3">
    <source>
        <dbReference type="Proteomes" id="UP001265746"/>
    </source>
</evidence>
<evidence type="ECO:0000256" key="1">
    <source>
        <dbReference type="SAM" id="SignalP"/>
    </source>
</evidence>
<dbReference type="Proteomes" id="UP001265746">
    <property type="component" value="Unassembled WGS sequence"/>
</dbReference>